<keyword evidence="3" id="KW-0378">Hydrolase</keyword>
<evidence type="ECO:0000256" key="1">
    <source>
        <dbReference type="SAM" id="Phobius"/>
    </source>
</evidence>
<proteinExistence type="predicted"/>
<keyword evidence="3" id="KW-0482">Metalloprotease</keyword>
<reference evidence="3 4" key="1">
    <citation type="submission" date="2018-08" db="EMBL/GenBank/DDBJ databases">
        <title>A genome reference for cultivated species of the human gut microbiota.</title>
        <authorList>
            <person name="Zou Y."/>
            <person name="Xue W."/>
            <person name="Luo G."/>
        </authorList>
    </citation>
    <scope>NUCLEOTIDE SEQUENCE [LARGE SCALE GENOMIC DNA]</scope>
    <source>
        <strain evidence="3 4">TF11-7</strain>
    </source>
</reference>
<dbReference type="GO" id="GO:0008237">
    <property type="term" value="F:metallopeptidase activity"/>
    <property type="evidence" value="ECO:0007669"/>
    <property type="project" value="UniProtKB-KW"/>
</dbReference>
<dbReference type="GO" id="GO:0006508">
    <property type="term" value="P:proteolysis"/>
    <property type="evidence" value="ECO:0007669"/>
    <property type="project" value="UniProtKB-KW"/>
</dbReference>
<dbReference type="PANTHER" id="PTHR36844">
    <property type="entry name" value="PROTEASE PRSW"/>
    <property type="match status" value="1"/>
</dbReference>
<name>A0A3E4LK96_9FIRM</name>
<dbReference type="InterPro" id="IPR026898">
    <property type="entry name" value="PrsW"/>
</dbReference>
<feature type="transmembrane region" description="Helical" evidence="1">
    <location>
        <begin position="175"/>
        <end position="194"/>
    </location>
</feature>
<dbReference type="PANTHER" id="PTHR36844:SF1">
    <property type="entry name" value="PROTEASE PRSW"/>
    <property type="match status" value="1"/>
</dbReference>
<evidence type="ECO:0000313" key="3">
    <source>
        <dbReference type="EMBL" id="RGK37917.1"/>
    </source>
</evidence>
<feature type="transmembrane region" description="Helical" evidence="1">
    <location>
        <begin position="374"/>
        <end position="394"/>
    </location>
</feature>
<keyword evidence="1" id="KW-0812">Transmembrane</keyword>
<dbReference type="Proteomes" id="UP000260793">
    <property type="component" value="Unassembled WGS sequence"/>
</dbReference>
<feature type="transmembrane region" description="Helical" evidence="1">
    <location>
        <begin position="151"/>
        <end position="169"/>
    </location>
</feature>
<sequence>MGKMCLNCGNILSDQAKFCPKCGTKQETQTRQEGKFCLFCGATLEPGARFCSNCGRDLMAAKKGNGGAVHSNVSAADYVKSGFDKVAGTLNEKIGESGPVKVHLSDLVSEVFKKHTMEETEELFIAGTKKTTPKESEITAKWPKPWLYSRVLLFLAVTSLILYFILIEFHNPNAYPGFIFMGAMTVPFALLIFFWEVNAPRNISIFSVVSMFFVGGVLSLVCTLILYNITGAGDLSYGGAMLVGFVEEAGKIVVVAYYMRKTNSKYILNGLLLGACVGAGFAVFESAGYAFQCLLSTGADSAMMDITLLRGVLAVGGHVVWTAIAGAALAAAKGEEMFNIQQLISGRFLFFFAISVILHGVWDCPLQFLGSYGKYIVLIVLAWVVTLTLISSGLKQITRLAQQKGNENQ</sequence>
<dbReference type="RefSeq" id="WP_117688476.1">
    <property type="nucleotide sequence ID" value="NZ_QSQN01000032.1"/>
</dbReference>
<evidence type="ECO:0000259" key="2">
    <source>
        <dbReference type="Pfam" id="PF12773"/>
    </source>
</evidence>
<feature type="transmembrane region" description="Helical" evidence="1">
    <location>
        <begin position="344"/>
        <end position="362"/>
    </location>
</feature>
<feature type="transmembrane region" description="Helical" evidence="1">
    <location>
        <begin position="206"/>
        <end position="229"/>
    </location>
</feature>
<feature type="transmembrane region" description="Helical" evidence="1">
    <location>
        <begin position="235"/>
        <end position="259"/>
    </location>
</feature>
<accession>A0A3E4LK96</accession>
<feature type="transmembrane region" description="Helical" evidence="1">
    <location>
        <begin position="271"/>
        <end position="291"/>
    </location>
</feature>
<gene>
    <name evidence="3" type="ORF">DXD17_11275</name>
</gene>
<protein>
    <submittedName>
        <fullName evidence="3">PrsW family intramembrane metalloprotease</fullName>
    </submittedName>
</protein>
<feature type="domain" description="DZANK-type" evidence="2">
    <location>
        <begin position="5"/>
        <end position="55"/>
    </location>
</feature>
<comment type="caution">
    <text evidence="3">The sequence shown here is derived from an EMBL/GenBank/DDBJ whole genome shotgun (WGS) entry which is preliminary data.</text>
</comment>
<keyword evidence="1" id="KW-0472">Membrane</keyword>
<keyword evidence="1" id="KW-1133">Transmembrane helix</keyword>
<organism evidence="3 4">
    <name type="scientific">[Ruminococcus] lactaris</name>
    <dbReference type="NCBI Taxonomy" id="46228"/>
    <lineage>
        <taxon>Bacteria</taxon>
        <taxon>Bacillati</taxon>
        <taxon>Bacillota</taxon>
        <taxon>Clostridia</taxon>
        <taxon>Lachnospirales</taxon>
        <taxon>Lachnospiraceae</taxon>
        <taxon>Mediterraneibacter</taxon>
    </lineage>
</organism>
<dbReference type="Pfam" id="PF13367">
    <property type="entry name" value="PrsW-protease"/>
    <property type="match status" value="1"/>
</dbReference>
<dbReference type="InterPro" id="IPR025874">
    <property type="entry name" value="DZR"/>
</dbReference>
<dbReference type="Pfam" id="PF12773">
    <property type="entry name" value="DZR"/>
    <property type="match status" value="1"/>
</dbReference>
<keyword evidence="3" id="KW-0645">Protease</keyword>
<evidence type="ECO:0000313" key="4">
    <source>
        <dbReference type="Proteomes" id="UP000260793"/>
    </source>
</evidence>
<feature type="transmembrane region" description="Helical" evidence="1">
    <location>
        <begin position="311"/>
        <end position="332"/>
    </location>
</feature>
<dbReference type="AlphaFoldDB" id="A0A3E4LK96"/>
<dbReference type="EMBL" id="QSQN01000032">
    <property type="protein sequence ID" value="RGK37917.1"/>
    <property type="molecule type" value="Genomic_DNA"/>
</dbReference>